<comment type="caution">
    <text evidence="1">The sequence shown here is derived from an EMBL/GenBank/DDBJ whole genome shotgun (WGS) entry which is preliminary data.</text>
</comment>
<dbReference type="Proteomes" id="UP000237631">
    <property type="component" value="Unassembled WGS sequence"/>
</dbReference>
<reference evidence="2" key="1">
    <citation type="journal article" date="2017" name="bioRxiv">
        <title>Conservation of a gene cluster reveals novel cercosporin biosynthetic mechanisms and extends production to the genus Colletotrichum.</title>
        <authorList>
            <person name="de Jonge R."/>
            <person name="Ebert M.K."/>
            <person name="Huitt-Roehl C.R."/>
            <person name="Pal P."/>
            <person name="Suttle J.C."/>
            <person name="Spanner R.E."/>
            <person name="Neubauer J.D."/>
            <person name="Jurick W.M.II."/>
            <person name="Stott K.A."/>
            <person name="Secor G.A."/>
            <person name="Thomma B.P.H.J."/>
            <person name="Van de Peer Y."/>
            <person name="Townsend C.A."/>
            <person name="Bolton M.D."/>
        </authorList>
    </citation>
    <scope>NUCLEOTIDE SEQUENCE [LARGE SCALE GENOMIC DNA]</scope>
    <source>
        <strain evidence="2">CBS538.71</strain>
    </source>
</reference>
<evidence type="ECO:0000313" key="1">
    <source>
        <dbReference type="EMBL" id="PPJ56519.1"/>
    </source>
</evidence>
<protein>
    <submittedName>
        <fullName evidence="1">Uncharacterized protein</fullName>
    </submittedName>
</protein>
<accession>A0A2S6C9V7</accession>
<gene>
    <name evidence="1" type="ORF">CBER1_03893</name>
</gene>
<keyword evidence="2" id="KW-1185">Reference proteome</keyword>
<proteinExistence type="predicted"/>
<name>A0A2S6C9V7_9PEZI</name>
<dbReference type="AlphaFoldDB" id="A0A2S6C9V7"/>
<organism evidence="1 2">
    <name type="scientific">Cercospora berteroae</name>
    <dbReference type="NCBI Taxonomy" id="357750"/>
    <lineage>
        <taxon>Eukaryota</taxon>
        <taxon>Fungi</taxon>
        <taxon>Dikarya</taxon>
        <taxon>Ascomycota</taxon>
        <taxon>Pezizomycotina</taxon>
        <taxon>Dothideomycetes</taxon>
        <taxon>Dothideomycetidae</taxon>
        <taxon>Mycosphaerellales</taxon>
        <taxon>Mycosphaerellaceae</taxon>
        <taxon>Cercospora</taxon>
    </lineage>
</organism>
<sequence length="139" mass="16391">MLGDKYNIPQFHDLCVAYILREFSPKGVHHIRNKLRLITKLIAGMPPNCSLLSLMAEEVAYAIYMGNIDWFELMCFDGTDGFWTTFLAWYTVMDQYEEWSRKHFEGLEILPRYEGSHWEEFMVGEFHPIFDLIQATPSQ</sequence>
<evidence type="ECO:0000313" key="2">
    <source>
        <dbReference type="Proteomes" id="UP000237631"/>
    </source>
</evidence>
<dbReference type="EMBL" id="PNEN01000516">
    <property type="protein sequence ID" value="PPJ56519.1"/>
    <property type="molecule type" value="Genomic_DNA"/>
</dbReference>